<dbReference type="GO" id="GO:0015385">
    <property type="term" value="F:sodium:proton antiporter activity"/>
    <property type="evidence" value="ECO:0007669"/>
    <property type="project" value="TreeGrafter"/>
</dbReference>
<evidence type="ECO:0000256" key="2">
    <source>
        <dbReference type="ARBA" id="ARBA00009212"/>
    </source>
</evidence>
<keyword evidence="7 9" id="KW-0472">Membrane</keyword>
<evidence type="ECO:0000256" key="7">
    <source>
        <dbReference type="ARBA" id="ARBA00023136"/>
    </source>
</evidence>
<gene>
    <name evidence="10" type="primary">mrpF</name>
    <name evidence="10" type="ORF">KILIM_011_00840</name>
</gene>
<evidence type="ECO:0000256" key="3">
    <source>
        <dbReference type="ARBA" id="ARBA00022448"/>
    </source>
</evidence>
<keyword evidence="3" id="KW-0813">Transport</keyword>
<comment type="similarity">
    <text evidence="2">Belongs to the CPA3 antiporters (TC 2.A.63) subunit F family.</text>
</comment>
<evidence type="ECO:0000256" key="6">
    <source>
        <dbReference type="ARBA" id="ARBA00022989"/>
    </source>
</evidence>
<dbReference type="STRING" id="1184609.KILIM_011_00840"/>
<keyword evidence="6 9" id="KW-1133">Transmembrane helix</keyword>
<name>K6WM10_9MICO</name>
<feature type="transmembrane region" description="Helical" evidence="9">
    <location>
        <begin position="38"/>
        <end position="58"/>
    </location>
</feature>
<accession>K6WM10</accession>
<evidence type="ECO:0000256" key="8">
    <source>
        <dbReference type="SAM" id="MobiDB-lite"/>
    </source>
</evidence>
<dbReference type="eggNOG" id="COG2212">
    <property type="taxonomic scope" value="Bacteria"/>
</dbReference>
<keyword evidence="4" id="KW-1003">Cell membrane</keyword>
<feature type="transmembrane region" description="Helical" evidence="9">
    <location>
        <begin position="64"/>
        <end position="83"/>
    </location>
</feature>
<dbReference type="Pfam" id="PF04066">
    <property type="entry name" value="MrpF_PhaF"/>
    <property type="match status" value="1"/>
</dbReference>
<dbReference type="PANTHER" id="PTHR34702:SF1">
    <property type="entry name" value="NA(+)_H(+) ANTIPORTER SUBUNIT F"/>
    <property type="match status" value="1"/>
</dbReference>
<comment type="subcellular location">
    <subcellularLocation>
        <location evidence="1">Cell membrane</location>
        <topology evidence="1">Multi-pass membrane protein</topology>
    </subcellularLocation>
</comment>
<evidence type="ECO:0000256" key="9">
    <source>
        <dbReference type="SAM" id="Phobius"/>
    </source>
</evidence>
<organism evidence="10 11">
    <name type="scientific">Kineosphaera limosa NBRC 100340</name>
    <dbReference type="NCBI Taxonomy" id="1184609"/>
    <lineage>
        <taxon>Bacteria</taxon>
        <taxon>Bacillati</taxon>
        <taxon>Actinomycetota</taxon>
        <taxon>Actinomycetes</taxon>
        <taxon>Micrococcales</taxon>
        <taxon>Dermatophilaceae</taxon>
        <taxon>Kineosphaera</taxon>
    </lineage>
</organism>
<feature type="region of interest" description="Disordered" evidence="8">
    <location>
        <begin position="90"/>
        <end position="124"/>
    </location>
</feature>
<dbReference type="Proteomes" id="UP000008366">
    <property type="component" value="Unassembled WGS sequence"/>
</dbReference>
<dbReference type="RefSeq" id="WP_006591343.1">
    <property type="nucleotide sequence ID" value="NZ_BAHD01000011.1"/>
</dbReference>
<dbReference type="PANTHER" id="PTHR34702">
    <property type="entry name" value="NA(+)/H(+) ANTIPORTER SUBUNIT F1"/>
    <property type="match status" value="1"/>
</dbReference>
<dbReference type="AlphaFoldDB" id="K6WM10"/>
<dbReference type="GO" id="GO:0005886">
    <property type="term" value="C:plasma membrane"/>
    <property type="evidence" value="ECO:0007669"/>
    <property type="project" value="UniProtKB-SubCell"/>
</dbReference>
<dbReference type="EMBL" id="BAHD01000011">
    <property type="protein sequence ID" value="GAB94811.1"/>
    <property type="molecule type" value="Genomic_DNA"/>
</dbReference>
<feature type="transmembrane region" description="Helical" evidence="9">
    <location>
        <begin position="6"/>
        <end position="26"/>
    </location>
</feature>
<keyword evidence="5 9" id="KW-0812">Transmembrane</keyword>
<evidence type="ECO:0000256" key="4">
    <source>
        <dbReference type="ARBA" id="ARBA00022475"/>
    </source>
</evidence>
<reference evidence="10 11" key="1">
    <citation type="submission" date="2012-08" db="EMBL/GenBank/DDBJ databases">
        <title>Whole genome shotgun sequence of Kineosphaera limosa NBRC 100340.</title>
        <authorList>
            <person name="Yoshida I."/>
            <person name="Isaki S."/>
            <person name="Hosoyama A."/>
            <person name="Tsuchikane K."/>
            <person name="Katsumata H."/>
            <person name="Ando Y."/>
            <person name="Ohji S."/>
            <person name="Hamada M."/>
            <person name="Tamura T."/>
            <person name="Yamazoe A."/>
            <person name="Yamazaki S."/>
            <person name="Fujita N."/>
        </authorList>
    </citation>
    <scope>NUCLEOTIDE SEQUENCE [LARGE SCALE GENOMIC DNA]</scope>
    <source>
        <strain evidence="10 11">NBRC 100340</strain>
    </source>
</reference>
<proteinExistence type="inferred from homology"/>
<evidence type="ECO:0000256" key="5">
    <source>
        <dbReference type="ARBA" id="ARBA00022692"/>
    </source>
</evidence>
<evidence type="ECO:0000313" key="10">
    <source>
        <dbReference type="EMBL" id="GAB94811.1"/>
    </source>
</evidence>
<comment type="caution">
    <text evidence="10">The sequence shown here is derived from an EMBL/GenBank/DDBJ whole genome shotgun (WGS) entry which is preliminary data.</text>
</comment>
<protein>
    <submittedName>
        <fullName evidence="10">Na(+)/H(+) antiporter subunit F</fullName>
    </submittedName>
</protein>
<keyword evidence="11" id="KW-1185">Reference proteome</keyword>
<sequence length="124" mass="12728">MPETLETTLFGAIALCLGLSALLAIVRIIRGPSVLDRTVATEVLVSTIVCALGALAALTRSSTTLPIVISLSLVGFLGSVAVARFMPQPHDPADLPGDGGSTAVLPVTRPRRRSARKGEQGGPS</sequence>
<evidence type="ECO:0000313" key="11">
    <source>
        <dbReference type="Proteomes" id="UP000008366"/>
    </source>
</evidence>
<dbReference type="InterPro" id="IPR007208">
    <property type="entry name" value="MrpF/PhaF-like"/>
</dbReference>
<evidence type="ECO:0000256" key="1">
    <source>
        <dbReference type="ARBA" id="ARBA00004651"/>
    </source>
</evidence>